<comment type="caution">
    <text evidence="1">The sequence shown here is derived from an EMBL/GenBank/DDBJ whole genome shotgun (WGS) entry which is preliminary data.</text>
</comment>
<name>A0A2J0KSM6_9BACT</name>
<reference evidence="1 2" key="1">
    <citation type="submission" date="2017-09" db="EMBL/GenBank/DDBJ databases">
        <title>Depth-based differentiation of microbial function through sediment-hosted aquifers and enrichment of novel symbionts in the deep terrestrial subsurface.</title>
        <authorList>
            <person name="Probst A.J."/>
            <person name="Ladd B."/>
            <person name="Jarett J.K."/>
            <person name="Geller-Mcgrath D.E."/>
            <person name="Sieber C.M."/>
            <person name="Emerson J.B."/>
            <person name="Anantharaman K."/>
            <person name="Thomas B.C."/>
            <person name="Malmstrom R."/>
            <person name="Stieglmeier M."/>
            <person name="Klingl A."/>
            <person name="Woyke T."/>
            <person name="Ryan C.M."/>
            <person name="Banfield J.F."/>
        </authorList>
    </citation>
    <scope>NUCLEOTIDE SEQUENCE [LARGE SCALE GENOMIC DNA]</scope>
    <source>
        <strain evidence="1">CG07_land_8_20_14_0_80_42_15</strain>
    </source>
</reference>
<evidence type="ECO:0000313" key="2">
    <source>
        <dbReference type="Proteomes" id="UP000230052"/>
    </source>
</evidence>
<gene>
    <name evidence="1" type="ORF">COS99_08705</name>
</gene>
<proteinExistence type="predicted"/>
<protein>
    <submittedName>
        <fullName evidence="1">Uncharacterized protein</fullName>
    </submittedName>
</protein>
<dbReference type="EMBL" id="PEWV01000078">
    <property type="protein sequence ID" value="PIU40789.1"/>
    <property type="molecule type" value="Genomic_DNA"/>
</dbReference>
<organism evidence="1 2">
    <name type="scientific">Candidatus Aquitaenariimonas noxiae</name>
    <dbReference type="NCBI Taxonomy" id="1974741"/>
    <lineage>
        <taxon>Bacteria</taxon>
        <taxon>Pseudomonadati</taxon>
        <taxon>Candidatus Omnitrophota</taxon>
        <taxon>Candidatus Aquitaenariimonas</taxon>
    </lineage>
</organism>
<dbReference type="Proteomes" id="UP000230052">
    <property type="component" value="Unassembled WGS sequence"/>
</dbReference>
<sequence>MNNVKTKLVIPKKLQQNWIINKHNILNTSMAQGIPIFKFSYQPDSGQFLFAEAPMRHNIMIKVYGNHTFDEYIRGIYFKEKKIVYLRGHEREDWLKGTKKMLRSHGVPKTIKIVWGEKVARKLAADLEGL</sequence>
<accession>A0A2J0KSM6</accession>
<evidence type="ECO:0000313" key="1">
    <source>
        <dbReference type="EMBL" id="PIU40789.1"/>
    </source>
</evidence>
<dbReference type="AlphaFoldDB" id="A0A2J0KSM6"/>